<dbReference type="SUPFAM" id="SSF52738">
    <property type="entry name" value="Methylesterase CheB, C-terminal domain"/>
    <property type="match status" value="1"/>
</dbReference>
<feature type="active site" evidence="5 6">
    <location>
        <position position="280"/>
    </location>
</feature>
<dbReference type="EC" id="3.1.1.61" evidence="5"/>
<evidence type="ECO:0000259" key="8">
    <source>
        <dbReference type="PROSITE" id="PS50110"/>
    </source>
</evidence>
<feature type="domain" description="CheB-type methylesterase" evidence="9">
    <location>
        <begin position="146"/>
        <end position="338"/>
    </location>
</feature>
<dbReference type="NCBIfam" id="NF009206">
    <property type="entry name" value="PRK12555.1"/>
    <property type="match status" value="1"/>
</dbReference>
<reference evidence="11" key="1">
    <citation type="journal article" date="2019" name="Int. J. Syst. Evol. Microbiol.">
        <title>The Global Catalogue of Microorganisms (GCM) 10K type strain sequencing project: providing services to taxonomists for standard genome sequencing and annotation.</title>
        <authorList>
            <consortium name="The Broad Institute Genomics Platform"/>
            <consortium name="The Broad Institute Genome Sequencing Center for Infectious Disease"/>
            <person name="Wu L."/>
            <person name="Ma J."/>
        </authorList>
    </citation>
    <scope>NUCLEOTIDE SEQUENCE [LARGE SCALE GENOMIC DNA]</scope>
    <source>
        <strain evidence="11">NBRC 103166</strain>
    </source>
</reference>
<evidence type="ECO:0000313" key="10">
    <source>
        <dbReference type="EMBL" id="GLS92418.1"/>
    </source>
</evidence>
<dbReference type="NCBIfam" id="NF001965">
    <property type="entry name" value="PRK00742.1"/>
    <property type="match status" value="1"/>
</dbReference>
<keyword evidence="1 5" id="KW-0963">Cytoplasm</keyword>
<evidence type="ECO:0000259" key="9">
    <source>
        <dbReference type="PROSITE" id="PS50122"/>
    </source>
</evidence>
<comment type="function">
    <text evidence="5">Involved in chemotaxis. Part of a chemotaxis signal transduction system that modulates chemotaxis in response to various stimuli. Catalyzes the demethylation of specific methylglutamate residues introduced into the chemoreceptors (methyl-accepting chemotaxis proteins or MCP) by CheR. Also mediates the irreversible deamidation of specific glutamine residues to glutamic acid.</text>
</comment>
<feature type="active site" evidence="5 6">
    <location>
        <position position="184"/>
    </location>
</feature>
<proteinExistence type="inferred from homology"/>
<dbReference type="InterPro" id="IPR001789">
    <property type="entry name" value="Sig_transdc_resp-reg_receiver"/>
</dbReference>
<accession>A0ABQ6E4S1</accession>
<dbReference type="PANTHER" id="PTHR42872:SF6">
    <property type="entry name" value="PROTEIN-GLUTAMATE METHYLESTERASE_PROTEIN-GLUTAMINE GLUTAMINASE"/>
    <property type="match status" value="1"/>
</dbReference>
<evidence type="ECO:0000313" key="11">
    <source>
        <dbReference type="Proteomes" id="UP001157353"/>
    </source>
</evidence>
<comment type="similarity">
    <text evidence="5">Belongs to the CheB family.</text>
</comment>
<feature type="active site" evidence="5 6">
    <location>
        <position position="158"/>
    </location>
</feature>
<dbReference type="PROSITE" id="PS50122">
    <property type="entry name" value="CHEB"/>
    <property type="match status" value="1"/>
</dbReference>
<dbReference type="InterPro" id="IPR035909">
    <property type="entry name" value="CheB_C"/>
</dbReference>
<dbReference type="Pfam" id="PF01339">
    <property type="entry name" value="CheB_methylest"/>
    <property type="match status" value="1"/>
</dbReference>
<dbReference type="Pfam" id="PF00072">
    <property type="entry name" value="Response_reg"/>
    <property type="match status" value="1"/>
</dbReference>
<sequence length="343" mass="37772">MTINVLITDTSADVCKELERIISQQNDMQVIGIANDAFQARKMIKTLQPDVLTLSIEFPRMNGLHFLDKLMSLRPMPVVIISKLAEEKSLITEQALKIGATACIYKPQIEHFDYIALEVVKQIREATQIYEKRVLNQLHENKKEKLDQGKYLIAIGASTGGTEAITKILTEMPASCPGIVIAQHMPKGFTASFATRLTGLCNIDVCEAKHNQLIRPGHAYIAPGDFHLLVQKRAGCYYTILCDKDPVNLHKPSIDVLFTSVADNIKTCAIGIILTGMGKDGAQGLLKMHHSGAETFAQNEASCVVYGMPKEAKRIGAVKHQLPLENIANAILNYVKGPSPQKK</sequence>
<dbReference type="InterPro" id="IPR008248">
    <property type="entry name" value="CheB-like"/>
</dbReference>
<comment type="domain">
    <text evidence="5">Contains a C-terminal catalytic domain, and an N-terminal region which modulates catalytic activity.</text>
</comment>
<dbReference type="Gene3D" id="3.40.50.180">
    <property type="entry name" value="Methylesterase CheB, C-terminal domain"/>
    <property type="match status" value="1"/>
</dbReference>
<dbReference type="PANTHER" id="PTHR42872">
    <property type="entry name" value="PROTEIN-GLUTAMATE METHYLESTERASE/PROTEIN-GLUTAMINE GLUTAMINASE"/>
    <property type="match status" value="1"/>
</dbReference>
<evidence type="ECO:0000256" key="7">
    <source>
        <dbReference type="PROSITE-ProRule" id="PRU00169"/>
    </source>
</evidence>
<evidence type="ECO:0000256" key="5">
    <source>
        <dbReference type="HAMAP-Rule" id="MF_00099"/>
    </source>
</evidence>
<dbReference type="EC" id="3.5.1.44" evidence="5"/>
<comment type="caution">
    <text evidence="10">The sequence shown here is derived from an EMBL/GenBank/DDBJ whole genome shotgun (WGS) entry which is preliminary data.</text>
</comment>
<dbReference type="SMART" id="SM00448">
    <property type="entry name" value="REC"/>
    <property type="match status" value="1"/>
</dbReference>
<dbReference type="InterPro" id="IPR000673">
    <property type="entry name" value="Sig_transdc_resp-reg_Me-estase"/>
</dbReference>
<dbReference type="HAMAP" id="MF_00099">
    <property type="entry name" value="CheB_chemtxs"/>
    <property type="match status" value="1"/>
</dbReference>
<organism evidence="10 11">
    <name type="scientific">Psychromonas marina</name>
    <dbReference type="NCBI Taxonomy" id="88364"/>
    <lineage>
        <taxon>Bacteria</taxon>
        <taxon>Pseudomonadati</taxon>
        <taxon>Pseudomonadota</taxon>
        <taxon>Gammaproteobacteria</taxon>
        <taxon>Alteromonadales</taxon>
        <taxon>Psychromonadaceae</taxon>
        <taxon>Psychromonas</taxon>
    </lineage>
</organism>
<dbReference type="Gene3D" id="3.40.50.2300">
    <property type="match status" value="1"/>
</dbReference>
<gene>
    <name evidence="5 10" type="primary">cheB</name>
    <name evidence="10" type="ORF">GCM10007916_34890</name>
</gene>
<keyword evidence="2 5" id="KW-0145">Chemotaxis</keyword>
<evidence type="ECO:0000256" key="1">
    <source>
        <dbReference type="ARBA" id="ARBA00022490"/>
    </source>
</evidence>
<dbReference type="Proteomes" id="UP001157353">
    <property type="component" value="Unassembled WGS sequence"/>
</dbReference>
<name>A0ABQ6E4S1_9GAMM</name>
<keyword evidence="11" id="KW-1185">Reference proteome</keyword>
<evidence type="ECO:0000256" key="4">
    <source>
        <dbReference type="ARBA" id="ARBA00048267"/>
    </source>
</evidence>
<dbReference type="PROSITE" id="PS50110">
    <property type="entry name" value="RESPONSE_REGULATORY"/>
    <property type="match status" value="1"/>
</dbReference>
<evidence type="ECO:0000256" key="2">
    <source>
        <dbReference type="ARBA" id="ARBA00022500"/>
    </source>
</evidence>
<dbReference type="EMBL" id="BSPQ01000021">
    <property type="protein sequence ID" value="GLS92418.1"/>
    <property type="molecule type" value="Genomic_DNA"/>
</dbReference>
<dbReference type="PIRSF" id="PIRSF000876">
    <property type="entry name" value="RR_chemtxs_CheB"/>
    <property type="match status" value="1"/>
</dbReference>
<dbReference type="RefSeq" id="WP_284205519.1">
    <property type="nucleotide sequence ID" value="NZ_BSPQ01000021.1"/>
</dbReference>
<evidence type="ECO:0000256" key="6">
    <source>
        <dbReference type="PROSITE-ProRule" id="PRU00050"/>
    </source>
</evidence>
<keyword evidence="3 5" id="KW-0378">Hydrolase</keyword>
<feature type="domain" description="Response regulatory" evidence="8">
    <location>
        <begin position="4"/>
        <end position="121"/>
    </location>
</feature>
<comment type="caution">
    <text evidence="5 7">Lacks conserved residue(s) required for the propagation of feature annotation.</text>
</comment>
<dbReference type="CDD" id="cd16432">
    <property type="entry name" value="CheB_Rec"/>
    <property type="match status" value="1"/>
</dbReference>
<evidence type="ECO:0000256" key="3">
    <source>
        <dbReference type="ARBA" id="ARBA00022801"/>
    </source>
</evidence>
<dbReference type="SUPFAM" id="SSF52172">
    <property type="entry name" value="CheY-like"/>
    <property type="match status" value="1"/>
</dbReference>
<comment type="subcellular location">
    <subcellularLocation>
        <location evidence="5">Cytoplasm</location>
    </subcellularLocation>
</comment>
<comment type="catalytic activity">
    <reaction evidence="5">
        <text>L-glutaminyl-[protein] + H2O = L-glutamyl-[protein] + NH4(+)</text>
        <dbReference type="Rhea" id="RHEA:16441"/>
        <dbReference type="Rhea" id="RHEA-COMP:10207"/>
        <dbReference type="Rhea" id="RHEA-COMP:10208"/>
        <dbReference type="ChEBI" id="CHEBI:15377"/>
        <dbReference type="ChEBI" id="CHEBI:28938"/>
        <dbReference type="ChEBI" id="CHEBI:29973"/>
        <dbReference type="ChEBI" id="CHEBI:30011"/>
        <dbReference type="EC" id="3.5.1.44"/>
    </reaction>
</comment>
<dbReference type="InterPro" id="IPR011006">
    <property type="entry name" value="CheY-like_superfamily"/>
</dbReference>
<comment type="catalytic activity">
    <reaction evidence="4 5">
        <text>[protein]-L-glutamate 5-O-methyl ester + H2O = L-glutamyl-[protein] + methanol + H(+)</text>
        <dbReference type="Rhea" id="RHEA:23236"/>
        <dbReference type="Rhea" id="RHEA-COMP:10208"/>
        <dbReference type="Rhea" id="RHEA-COMP:10311"/>
        <dbReference type="ChEBI" id="CHEBI:15377"/>
        <dbReference type="ChEBI" id="CHEBI:15378"/>
        <dbReference type="ChEBI" id="CHEBI:17790"/>
        <dbReference type="ChEBI" id="CHEBI:29973"/>
        <dbReference type="ChEBI" id="CHEBI:82795"/>
        <dbReference type="EC" id="3.1.1.61"/>
    </reaction>
</comment>
<protein>
    <recommendedName>
        <fullName evidence="5">Protein-glutamate methylesterase/protein-glutamine glutaminase</fullName>
        <ecNumber evidence="5">3.1.1.61</ecNumber>
        <ecNumber evidence="5">3.5.1.44</ecNumber>
    </recommendedName>
</protein>
<dbReference type="CDD" id="cd17541">
    <property type="entry name" value="REC_CheB-like"/>
    <property type="match status" value="1"/>
</dbReference>